<dbReference type="EMBL" id="JAHWQX010000001">
    <property type="protein sequence ID" value="MBW3095771.1"/>
    <property type="molecule type" value="Genomic_DNA"/>
</dbReference>
<sequence length="141" mass="15183">MATSSDPHGTSPRRPDAEQAGAQAASGRGRRRAGQNAGTATAERRIVYWRDIPAQVIVKKGRESAKCELAPRFAEAIDMAAMRAGASATDDYLADWRRGDPEPVSGDLQAAAESLRASLEEAWPQERLVAVARNKGRLPDD</sequence>
<evidence type="ECO:0000259" key="2">
    <source>
        <dbReference type="Pfam" id="PF13769"/>
    </source>
</evidence>
<accession>A0ABS6WIM3</accession>
<evidence type="ECO:0000256" key="1">
    <source>
        <dbReference type="SAM" id="MobiDB-lite"/>
    </source>
</evidence>
<comment type="caution">
    <text evidence="3">The sequence shown here is derived from an EMBL/GenBank/DDBJ whole genome shotgun (WGS) entry which is preliminary data.</text>
</comment>
<feature type="region of interest" description="Disordered" evidence="1">
    <location>
        <begin position="1"/>
        <end position="42"/>
    </location>
</feature>
<dbReference type="InterPro" id="IPR025989">
    <property type="entry name" value="Virulence_F_dom"/>
</dbReference>
<evidence type="ECO:0000313" key="3">
    <source>
        <dbReference type="EMBL" id="MBW3095771.1"/>
    </source>
</evidence>
<name>A0ABS6WIM3_9HYPH</name>
<feature type="compositionally biased region" description="Low complexity" evidence="1">
    <location>
        <begin position="18"/>
        <end position="27"/>
    </location>
</feature>
<gene>
    <name evidence="3" type="ORF">KY465_00600</name>
</gene>
<dbReference type="Proteomes" id="UP001430804">
    <property type="component" value="Unassembled WGS sequence"/>
</dbReference>
<reference evidence="3" key="1">
    <citation type="submission" date="2021-07" db="EMBL/GenBank/DDBJ databases">
        <title>Pseudohoeflea marina sp. nov. a polyhydroxyalcanoate-producing bacterium.</title>
        <authorList>
            <person name="Zheng W."/>
            <person name="Yu S."/>
            <person name="Huang Y."/>
        </authorList>
    </citation>
    <scope>NUCLEOTIDE SEQUENCE</scope>
    <source>
        <strain evidence="3">DP4N28-3</strain>
    </source>
</reference>
<organism evidence="3 4">
    <name type="scientific">Pseudohoeflea coraliihabitans</name>
    <dbReference type="NCBI Taxonomy" id="2860393"/>
    <lineage>
        <taxon>Bacteria</taxon>
        <taxon>Pseudomonadati</taxon>
        <taxon>Pseudomonadota</taxon>
        <taxon>Alphaproteobacteria</taxon>
        <taxon>Hyphomicrobiales</taxon>
        <taxon>Rhizobiaceae</taxon>
        <taxon>Pseudohoeflea</taxon>
    </lineage>
</organism>
<protein>
    <submittedName>
        <fullName evidence="3">Virulence factor</fullName>
    </submittedName>
</protein>
<feature type="domain" description="Virulence factor" evidence="2">
    <location>
        <begin position="47"/>
        <end position="129"/>
    </location>
</feature>
<evidence type="ECO:0000313" key="4">
    <source>
        <dbReference type="Proteomes" id="UP001430804"/>
    </source>
</evidence>
<keyword evidence="4" id="KW-1185">Reference proteome</keyword>
<dbReference type="Pfam" id="PF13769">
    <property type="entry name" value="Virulence_fact"/>
    <property type="match status" value="1"/>
</dbReference>
<proteinExistence type="predicted"/>